<dbReference type="InterPro" id="IPR037143">
    <property type="entry name" value="4-PPantetheinyl_Trfase_dom_sf"/>
</dbReference>
<dbReference type="SUPFAM" id="SSF56214">
    <property type="entry name" value="4'-phosphopantetheinyl transferase"/>
    <property type="match status" value="2"/>
</dbReference>
<keyword evidence="2" id="KW-1185">Reference proteome</keyword>
<evidence type="ECO:0000313" key="1">
    <source>
        <dbReference type="EMBL" id="MBD7952120.1"/>
    </source>
</evidence>
<dbReference type="RefSeq" id="WP_191797627.1">
    <property type="nucleotide sequence ID" value="NZ_JACSQQ010000040.1"/>
</dbReference>
<accession>A0ABR8RWF6</accession>
<gene>
    <name evidence="1" type="ORF">H9652_17085</name>
</gene>
<evidence type="ECO:0008006" key="3">
    <source>
        <dbReference type="Google" id="ProtNLM"/>
    </source>
</evidence>
<dbReference type="EMBL" id="JACSQQ010000040">
    <property type="protein sequence ID" value="MBD7952120.1"/>
    <property type="molecule type" value="Genomic_DNA"/>
</dbReference>
<sequence length="238" mass="25520">MSAGIDVWLVDLSPQQTGLTAPAEPDGMLGGPLGAVLDARERARAHRLATHDDVRRFVLSHAATRQVLASYLGTAPEVLAWDLGPHGKPGPLDRGRVRWNLSHSGERAAVAVSTSVDVGVDVQVLDPRVDTGRLARRFFPGTTPSPGATDSRQAVFQALARKEACAKAVGGRLLDLLDLDTRRPGVVTCDTGRWAGHTWWLSDLDVPDGHVGALAVPGETPRTFRTIDWLWPAGRGAR</sequence>
<comment type="caution">
    <text evidence="1">The sequence shown here is derived from an EMBL/GenBank/DDBJ whole genome shotgun (WGS) entry which is preliminary data.</text>
</comment>
<protein>
    <recommendedName>
        <fullName evidence="3">4'-phosphopantetheinyl transferase superfamily protein</fullName>
    </recommendedName>
</protein>
<evidence type="ECO:0000313" key="2">
    <source>
        <dbReference type="Proteomes" id="UP000641803"/>
    </source>
</evidence>
<proteinExistence type="predicted"/>
<name>A0ABR8RWF6_9CELL</name>
<reference evidence="1 2" key="1">
    <citation type="submission" date="2020-08" db="EMBL/GenBank/DDBJ databases">
        <title>A Genomic Blueprint of the Chicken Gut Microbiome.</title>
        <authorList>
            <person name="Gilroy R."/>
            <person name="Ravi A."/>
            <person name="Getino M."/>
            <person name="Pursley I."/>
            <person name="Horton D.L."/>
            <person name="Alikhan N.-F."/>
            <person name="Baker D."/>
            <person name="Gharbi K."/>
            <person name="Hall N."/>
            <person name="Watson M."/>
            <person name="Adriaenssens E.M."/>
            <person name="Foster-Nyarko E."/>
            <person name="Jarju S."/>
            <person name="Secka A."/>
            <person name="Antonio M."/>
            <person name="Oren A."/>
            <person name="Chaudhuri R."/>
            <person name="La Ragione R.M."/>
            <person name="Hildebrand F."/>
            <person name="Pallen M.J."/>
        </authorList>
    </citation>
    <scope>NUCLEOTIDE SEQUENCE [LARGE SCALE GENOMIC DNA]</scope>
    <source>
        <strain evidence="1 2">Sa4CUA1</strain>
    </source>
</reference>
<dbReference type="Proteomes" id="UP000641803">
    <property type="component" value="Unassembled WGS sequence"/>
</dbReference>
<organism evidence="1 2">
    <name type="scientific">Oerskovia rustica</name>
    <dbReference type="NCBI Taxonomy" id="2762237"/>
    <lineage>
        <taxon>Bacteria</taxon>
        <taxon>Bacillati</taxon>
        <taxon>Actinomycetota</taxon>
        <taxon>Actinomycetes</taxon>
        <taxon>Micrococcales</taxon>
        <taxon>Cellulomonadaceae</taxon>
        <taxon>Oerskovia</taxon>
    </lineage>
</organism>
<dbReference type="Gene3D" id="3.90.470.20">
    <property type="entry name" value="4'-phosphopantetheinyl transferase domain"/>
    <property type="match status" value="1"/>
</dbReference>